<dbReference type="AlphaFoldDB" id="A0A1S8XAN9"/>
<evidence type="ECO:0000256" key="8">
    <source>
        <dbReference type="ARBA" id="ARBA00022989"/>
    </source>
</evidence>
<keyword evidence="5" id="KW-0631">Potassium channel</keyword>
<comment type="subcellular location">
    <subcellularLocation>
        <location evidence="1">Membrane</location>
        <topology evidence="1">Multi-pass membrane protein</topology>
    </subcellularLocation>
</comment>
<accession>A0A1S8XAN9</accession>
<evidence type="ECO:0000259" key="12">
    <source>
        <dbReference type="Pfam" id="PF00520"/>
    </source>
</evidence>
<evidence type="ECO:0000256" key="3">
    <source>
        <dbReference type="ARBA" id="ARBA00022538"/>
    </source>
</evidence>
<keyword evidence="4" id="KW-0812">Transmembrane</keyword>
<dbReference type="EMBL" id="KV891535">
    <property type="protein sequence ID" value="OON23493.1"/>
    <property type="molecule type" value="Genomic_DNA"/>
</dbReference>
<evidence type="ECO:0000256" key="9">
    <source>
        <dbReference type="ARBA" id="ARBA00023065"/>
    </source>
</evidence>
<dbReference type="PRINTS" id="PR00169">
    <property type="entry name" value="KCHANNEL"/>
</dbReference>
<dbReference type="Proteomes" id="UP000243686">
    <property type="component" value="Unassembled WGS sequence"/>
</dbReference>
<keyword evidence="2" id="KW-0813">Transport</keyword>
<dbReference type="GO" id="GO:0001508">
    <property type="term" value="P:action potential"/>
    <property type="evidence" value="ECO:0007669"/>
    <property type="project" value="TreeGrafter"/>
</dbReference>
<dbReference type="Pfam" id="PF00520">
    <property type="entry name" value="Ion_trans"/>
    <property type="match status" value="1"/>
</dbReference>
<keyword evidence="8" id="KW-1133">Transmembrane helix</keyword>
<sequence>MVSIVGLNLSTVPGIGETATNRSDPALGGEGQWVRNPHLEALELICTMWFTFEYLIRFAACPNKQQFVKSFLNLIDLVATLPYYVSKILEACVDFSVTSLGAVNEIVQVLQVLRVLRVFKLARHSSSLQALGHTFFKSYKELGISKYNEFTSKVKPPLAQVTVN</sequence>
<gene>
    <name evidence="13" type="ORF">X801_00597</name>
</gene>
<protein>
    <recommendedName>
        <fullName evidence="12">Ion transport domain-containing protein</fullName>
    </recommendedName>
</protein>
<keyword evidence="14" id="KW-1185">Reference proteome</keyword>
<evidence type="ECO:0000256" key="5">
    <source>
        <dbReference type="ARBA" id="ARBA00022826"/>
    </source>
</evidence>
<evidence type="ECO:0000256" key="2">
    <source>
        <dbReference type="ARBA" id="ARBA00022448"/>
    </source>
</evidence>
<evidence type="ECO:0000256" key="4">
    <source>
        <dbReference type="ARBA" id="ARBA00022692"/>
    </source>
</evidence>
<keyword evidence="7" id="KW-0630">Potassium</keyword>
<dbReference type="GO" id="GO:0005251">
    <property type="term" value="F:delayed rectifier potassium channel activity"/>
    <property type="evidence" value="ECO:0007669"/>
    <property type="project" value="TreeGrafter"/>
</dbReference>
<dbReference type="InterPro" id="IPR028325">
    <property type="entry name" value="VG_K_chnl"/>
</dbReference>
<keyword evidence="10" id="KW-0472">Membrane</keyword>
<name>A0A1S8XAN9_OPIVI</name>
<evidence type="ECO:0000313" key="13">
    <source>
        <dbReference type="EMBL" id="OON23493.1"/>
    </source>
</evidence>
<keyword evidence="6" id="KW-0851">Voltage-gated channel</keyword>
<keyword evidence="9" id="KW-0406">Ion transport</keyword>
<reference evidence="13 14" key="1">
    <citation type="submission" date="2015-03" db="EMBL/GenBank/DDBJ databases">
        <title>Draft genome of the nematode, Opisthorchis viverrini.</title>
        <authorList>
            <person name="Mitreva M."/>
        </authorList>
    </citation>
    <scope>NUCLEOTIDE SEQUENCE [LARGE SCALE GENOMIC DNA]</scope>
    <source>
        <strain evidence="13">Khon Kaen</strain>
    </source>
</reference>
<dbReference type="InterPro" id="IPR005821">
    <property type="entry name" value="Ion_trans_dom"/>
</dbReference>
<dbReference type="InterPro" id="IPR027359">
    <property type="entry name" value="Volt_channel_dom_sf"/>
</dbReference>
<dbReference type="PANTHER" id="PTHR11537:SF254">
    <property type="entry name" value="POTASSIUM VOLTAGE-GATED CHANNEL PROTEIN SHAB"/>
    <property type="match status" value="1"/>
</dbReference>
<evidence type="ECO:0000256" key="6">
    <source>
        <dbReference type="ARBA" id="ARBA00022882"/>
    </source>
</evidence>
<proteinExistence type="predicted"/>
<organism evidence="13 14">
    <name type="scientific">Opisthorchis viverrini</name>
    <name type="common">Southeast Asian liver fluke</name>
    <dbReference type="NCBI Taxonomy" id="6198"/>
    <lineage>
        <taxon>Eukaryota</taxon>
        <taxon>Metazoa</taxon>
        <taxon>Spiralia</taxon>
        <taxon>Lophotrochozoa</taxon>
        <taxon>Platyhelminthes</taxon>
        <taxon>Trematoda</taxon>
        <taxon>Digenea</taxon>
        <taxon>Opisthorchiida</taxon>
        <taxon>Opisthorchiata</taxon>
        <taxon>Opisthorchiidae</taxon>
        <taxon>Opisthorchis</taxon>
    </lineage>
</organism>
<keyword evidence="3" id="KW-0633">Potassium transport</keyword>
<evidence type="ECO:0000256" key="11">
    <source>
        <dbReference type="ARBA" id="ARBA00023303"/>
    </source>
</evidence>
<dbReference type="GO" id="GO:0008076">
    <property type="term" value="C:voltage-gated potassium channel complex"/>
    <property type="evidence" value="ECO:0007669"/>
    <property type="project" value="InterPro"/>
</dbReference>
<evidence type="ECO:0000256" key="7">
    <source>
        <dbReference type="ARBA" id="ARBA00022958"/>
    </source>
</evidence>
<feature type="domain" description="Ion transport" evidence="12">
    <location>
        <begin position="36"/>
        <end position="143"/>
    </location>
</feature>
<dbReference type="Gene3D" id="1.20.120.350">
    <property type="entry name" value="Voltage-gated potassium channels. Chain C"/>
    <property type="match status" value="1"/>
</dbReference>
<evidence type="ECO:0000256" key="10">
    <source>
        <dbReference type="ARBA" id="ARBA00023136"/>
    </source>
</evidence>
<evidence type="ECO:0000256" key="1">
    <source>
        <dbReference type="ARBA" id="ARBA00004141"/>
    </source>
</evidence>
<dbReference type="PANTHER" id="PTHR11537">
    <property type="entry name" value="VOLTAGE-GATED POTASSIUM CHANNEL"/>
    <property type="match status" value="1"/>
</dbReference>
<evidence type="ECO:0000313" key="14">
    <source>
        <dbReference type="Proteomes" id="UP000243686"/>
    </source>
</evidence>
<dbReference type="SUPFAM" id="SSF81324">
    <property type="entry name" value="Voltage-gated potassium channels"/>
    <property type="match status" value="1"/>
</dbReference>
<keyword evidence="11" id="KW-0407">Ion channel</keyword>